<protein>
    <submittedName>
        <fullName evidence="3">Predicted transcriptional regulator</fullName>
    </submittedName>
</protein>
<dbReference type="PROSITE" id="PS50943">
    <property type="entry name" value="HTH_CROC1"/>
    <property type="match status" value="1"/>
</dbReference>
<dbReference type="SMART" id="SM00530">
    <property type="entry name" value="HTH_XRE"/>
    <property type="match status" value="1"/>
</dbReference>
<keyword evidence="1" id="KW-0238">DNA-binding</keyword>
<evidence type="ECO:0000259" key="2">
    <source>
        <dbReference type="PROSITE" id="PS50943"/>
    </source>
</evidence>
<dbReference type="InterPro" id="IPR001387">
    <property type="entry name" value="Cro/C1-type_HTH"/>
</dbReference>
<organism evidence="3 4">
    <name type="scientific">Desulfocucumis palustris</name>
    <dbReference type="NCBI Taxonomy" id="1898651"/>
    <lineage>
        <taxon>Bacteria</taxon>
        <taxon>Bacillati</taxon>
        <taxon>Bacillota</taxon>
        <taxon>Clostridia</taxon>
        <taxon>Eubacteriales</taxon>
        <taxon>Desulfocucumaceae</taxon>
        <taxon>Desulfocucumis</taxon>
    </lineage>
</organism>
<dbReference type="SUPFAM" id="SSF47413">
    <property type="entry name" value="lambda repressor-like DNA-binding domains"/>
    <property type="match status" value="1"/>
</dbReference>
<dbReference type="CDD" id="cd00093">
    <property type="entry name" value="HTH_XRE"/>
    <property type="match status" value="1"/>
</dbReference>
<dbReference type="InterPro" id="IPR010982">
    <property type="entry name" value="Lambda_DNA-bd_dom_sf"/>
</dbReference>
<dbReference type="OrthoDB" id="9813662at2"/>
<dbReference type="Proteomes" id="UP000239549">
    <property type="component" value="Unassembled WGS sequence"/>
</dbReference>
<evidence type="ECO:0000256" key="1">
    <source>
        <dbReference type="ARBA" id="ARBA00023125"/>
    </source>
</evidence>
<dbReference type="GO" id="GO:0003677">
    <property type="term" value="F:DNA binding"/>
    <property type="evidence" value="ECO:0007669"/>
    <property type="project" value="UniProtKB-KW"/>
</dbReference>
<reference evidence="4" key="1">
    <citation type="submission" date="2018-02" db="EMBL/GenBank/DDBJ databases">
        <title>Genome sequence of Desulfocucumis palustris strain NAW-5.</title>
        <authorList>
            <person name="Watanabe M."/>
            <person name="Kojima H."/>
            <person name="Fukui M."/>
        </authorList>
    </citation>
    <scope>NUCLEOTIDE SEQUENCE [LARGE SCALE GENOMIC DNA]</scope>
    <source>
        <strain evidence="4">NAW-5</strain>
    </source>
</reference>
<dbReference type="Gene3D" id="1.10.260.40">
    <property type="entry name" value="lambda repressor-like DNA-binding domains"/>
    <property type="match status" value="1"/>
</dbReference>
<dbReference type="PANTHER" id="PTHR46797:SF1">
    <property type="entry name" value="METHYLPHOSPHONATE SYNTHASE"/>
    <property type="match status" value="1"/>
</dbReference>
<dbReference type="GO" id="GO:0005829">
    <property type="term" value="C:cytosol"/>
    <property type="evidence" value="ECO:0007669"/>
    <property type="project" value="TreeGrafter"/>
</dbReference>
<dbReference type="InterPro" id="IPR050807">
    <property type="entry name" value="TransReg_Diox_bact_type"/>
</dbReference>
<gene>
    <name evidence="3" type="ORF">DCCM_0290</name>
</gene>
<dbReference type="PANTHER" id="PTHR46797">
    <property type="entry name" value="HTH-TYPE TRANSCRIPTIONAL REGULATOR"/>
    <property type="match status" value="1"/>
</dbReference>
<keyword evidence="4" id="KW-1185">Reference proteome</keyword>
<proteinExistence type="predicted"/>
<feature type="domain" description="HTH cro/C1-type" evidence="2">
    <location>
        <begin position="12"/>
        <end position="66"/>
    </location>
</feature>
<dbReference type="Pfam" id="PF01381">
    <property type="entry name" value="HTH_3"/>
    <property type="match status" value="1"/>
</dbReference>
<dbReference type="AlphaFoldDB" id="A0A2L2X7D7"/>
<evidence type="ECO:0000313" key="3">
    <source>
        <dbReference type="EMBL" id="GBF32099.1"/>
    </source>
</evidence>
<dbReference type="EMBL" id="BFAV01000018">
    <property type="protein sequence ID" value="GBF32099.1"/>
    <property type="molecule type" value="Genomic_DNA"/>
</dbReference>
<sequence length="117" mass="13145">MRDTITNIGENIKALREQSGFTQTNLAKYLKVDQSLISKIEKNERPITSDMLDKLAALFGITTESFNRDSITTNRISFALRASEINEDDLETISAINMIALNLRFMTQLLGGCSIDR</sequence>
<name>A0A2L2X7D7_9FIRM</name>
<dbReference type="RefSeq" id="WP_104370671.1">
    <property type="nucleotide sequence ID" value="NZ_BFAV01000018.1"/>
</dbReference>
<evidence type="ECO:0000313" key="4">
    <source>
        <dbReference type="Proteomes" id="UP000239549"/>
    </source>
</evidence>
<comment type="caution">
    <text evidence="3">The sequence shown here is derived from an EMBL/GenBank/DDBJ whole genome shotgun (WGS) entry which is preliminary data.</text>
</comment>
<accession>A0A2L2X7D7</accession>
<dbReference type="GO" id="GO:0003700">
    <property type="term" value="F:DNA-binding transcription factor activity"/>
    <property type="evidence" value="ECO:0007669"/>
    <property type="project" value="TreeGrafter"/>
</dbReference>